<gene>
    <name evidence="1" type="ordered locus">Mpet_1049</name>
</gene>
<dbReference type="HOGENOM" id="CLU_107895_0_0_2"/>
<dbReference type="RefSeq" id="WP_013328994.1">
    <property type="nucleotide sequence ID" value="NC_014507.1"/>
</dbReference>
<dbReference type="eggNOG" id="arCOG05305">
    <property type="taxonomic scope" value="Archaea"/>
</dbReference>
<evidence type="ECO:0000313" key="1">
    <source>
        <dbReference type="EMBL" id="ADN35816.1"/>
    </source>
</evidence>
<evidence type="ECO:0008006" key="3">
    <source>
        <dbReference type="Google" id="ProtNLM"/>
    </source>
</evidence>
<protein>
    <recommendedName>
        <fullName evidence="3">Transposase IS204/IS1001/IS1096/IS1165 zinc-finger domain-containing protein</fullName>
    </recommendedName>
</protein>
<evidence type="ECO:0000313" key="2">
    <source>
        <dbReference type="Proteomes" id="UP000006565"/>
    </source>
</evidence>
<dbReference type="EMBL" id="CP002117">
    <property type="protein sequence ID" value="ADN35816.1"/>
    <property type="molecule type" value="Genomic_DNA"/>
</dbReference>
<accession>E1RKG3</accession>
<sequence>MKKVAIPPMIADIIISGILSLEGFLFEDADGCPFCDGELRAHDVKKKKFATITEGGNRRNITVNVRRFRCKECGRLVYADSPFYSDIRMGAPLIDFCLLNLRLHPANHISKILRKMNIIVNPSTIRSLSDFNPGEIPSIEFHEVLFPPSLLNISEAVMKQEGSERNNILLYMLQRRR</sequence>
<dbReference type="GeneID" id="9743513"/>
<dbReference type="KEGG" id="mpi:Mpet_1049"/>
<dbReference type="Proteomes" id="UP000006565">
    <property type="component" value="Chromosome"/>
</dbReference>
<dbReference type="AlphaFoldDB" id="E1RKG3"/>
<proteinExistence type="predicted"/>
<dbReference type="OrthoDB" id="114322at2157"/>
<name>E1RKG3_METP4</name>
<organism evidence="1 2">
    <name type="scientific">Methanolacinia petrolearia (strain DSM 11571 / OCM 486 / SEBR 4847)</name>
    <name type="common">Methanoplanus petrolearius</name>
    <dbReference type="NCBI Taxonomy" id="679926"/>
    <lineage>
        <taxon>Archaea</taxon>
        <taxon>Methanobacteriati</taxon>
        <taxon>Methanobacteriota</taxon>
        <taxon>Stenosarchaea group</taxon>
        <taxon>Methanomicrobia</taxon>
        <taxon>Methanomicrobiales</taxon>
        <taxon>Methanomicrobiaceae</taxon>
        <taxon>Methanolacinia</taxon>
    </lineage>
</organism>
<reference evidence="1 2" key="1">
    <citation type="journal article" date="2010" name="Stand. Genomic Sci.">
        <title>Complete genome sequence of Methanoplanus petrolearius type strain (SEBR 4847).</title>
        <authorList>
            <person name="Brambilla E."/>
            <person name="Djao O.D."/>
            <person name="Daligault H."/>
            <person name="Lapidus A."/>
            <person name="Lucas S."/>
            <person name="Hammon N."/>
            <person name="Nolan M."/>
            <person name="Tice H."/>
            <person name="Cheng J.F."/>
            <person name="Han C."/>
            <person name="Tapia R."/>
            <person name="Goodwin L."/>
            <person name="Pitluck S."/>
            <person name="Liolios K."/>
            <person name="Ivanova N."/>
            <person name="Mavromatis K."/>
            <person name="Mikhailova N."/>
            <person name="Pati A."/>
            <person name="Chen A."/>
            <person name="Palaniappan K."/>
            <person name="Land M."/>
            <person name="Hauser L."/>
            <person name="Chang Y.J."/>
            <person name="Jeffries C.D."/>
            <person name="Rohde M."/>
            <person name="Spring S."/>
            <person name="Sikorski J."/>
            <person name="Goker M."/>
            <person name="Woyke T."/>
            <person name="Bristow J."/>
            <person name="Eisen J.A."/>
            <person name="Markowitz V."/>
            <person name="Hugenholtz P."/>
            <person name="Kyrpides N.C."/>
            <person name="Klenk H.P."/>
        </authorList>
    </citation>
    <scope>NUCLEOTIDE SEQUENCE [LARGE SCALE GENOMIC DNA]</scope>
    <source>
        <strain evidence="2">DSM 11571 / OCM 486 / SEBR 4847</strain>
    </source>
</reference>
<dbReference type="STRING" id="679926.Mpet_1049"/>
<keyword evidence="2" id="KW-1185">Reference proteome</keyword>